<protein>
    <recommendedName>
        <fullName evidence="3">DUF2815 family protein</fullName>
    </recommendedName>
</protein>
<dbReference type="AlphaFoldDB" id="A0A1M5A1R2"/>
<evidence type="ECO:0000313" key="1">
    <source>
        <dbReference type="EMBL" id="SHF23762.1"/>
    </source>
</evidence>
<reference evidence="1 2" key="1">
    <citation type="submission" date="2016-11" db="EMBL/GenBank/DDBJ databases">
        <authorList>
            <person name="Jaros S."/>
            <person name="Januszkiewicz K."/>
            <person name="Wedrychowicz H."/>
        </authorList>
    </citation>
    <scope>NUCLEOTIDE SEQUENCE [LARGE SCALE GENOMIC DNA]</scope>
    <source>
        <strain evidence="1 2">DSM 44666</strain>
    </source>
</reference>
<organism evidence="1 2">
    <name type="scientific">Seinonella peptonophila</name>
    <dbReference type="NCBI Taxonomy" id="112248"/>
    <lineage>
        <taxon>Bacteria</taxon>
        <taxon>Bacillati</taxon>
        <taxon>Bacillota</taxon>
        <taxon>Bacilli</taxon>
        <taxon>Bacillales</taxon>
        <taxon>Thermoactinomycetaceae</taxon>
        <taxon>Seinonella</taxon>
    </lineage>
</organism>
<name>A0A1M5A1R2_9BACL</name>
<evidence type="ECO:0008006" key="3">
    <source>
        <dbReference type="Google" id="ProtNLM"/>
    </source>
</evidence>
<dbReference type="InterPro" id="IPR012340">
    <property type="entry name" value="NA-bd_OB-fold"/>
</dbReference>
<dbReference type="RefSeq" id="WP_175552393.1">
    <property type="nucleotide sequence ID" value="NZ_FQVL01000011.1"/>
</dbReference>
<dbReference type="Pfam" id="PF10991">
    <property type="entry name" value="Enc34_ssDNA-bd"/>
    <property type="match status" value="1"/>
</dbReference>
<dbReference type="Gene3D" id="2.40.50.140">
    <property type="entry name" value="Nucleic acid-binding proteins"/>
    <property type="match status" value="1"/>
</dbReference>
<dbReference type="SUPFAM" id="SSF50249">
    <property type="entry name" value="Nucleic acid-binding proteins"/>
    <property type="match status" value="1"/>
</dbReference>
<dbReference type="Proteomes" id="UP000184476">
    <property type="component" value="Unassembled WGS sequence"/>
</dbReference>
<dbReference type="STRING" id="112248.SAMN05444392_11182"/>
<proteinExistence type="predicted"/>
<accession>A0A1M5A1R2</accession>
<gene>
    <name evidence="1" type="ORF">SAMN05444392_11182</name>
</gene>
<keyword evidence="2" id="KW-1185">Reference proteome</keyword>
<dbReference type="EMBL" id="FQVL01000011">
    <property type="protein sequence ID" value="SHF23762.1"/>
    <property type="molecule type" value="Genomic_DNA"/>
</dbReference>
<evidence type="ECO:0000313" key="2">
    <source>
        <dbReference type="Proteomes" id="UP000184476"/>
    </source>
</evidence>
<sequence>MKQETKVITGKVRFAYPNVFRPYAVEGQEPKYSICLLIPKSDQETIARIEQAIEAAKEVARNRYGGKLPSNLKTPLRDGDEEKPDYPAFQGHYFLNASSKYRPGIVDQDLTPLLDTTEFHAGCYGRASINFYPYNVSGNQGIAAGLNNLQKLSEGDSLDGRSRAEDEFADDVWGGNDFLE</sequence>
<dbReference type="InterPro" id="IPR022595">
    <property type="entry name" value="Enc34_ssDNA-bd"/>
</dbReference>